<keyword evidence="2" id="KW-1185">Reference proteome</keyword>
<organism evidence="1 2">
    <name type="scientific">Artomyces pyxidatus</name>
    <dbReference type="NCBI Taxonomy" id="48021"/>
    <lineage>
        <taxon>Eukaryota</taxon>
        <taxon>Fungi</taxon>
        <taxon>Dikarya</taxon>
        <taxon>Basidiomycota</taxon>
        <taxon>Agaricomycotina</taxon>
        <taxon>Agaricomycetes</taxon>
        <taxon>Russulales</taxon>
        <taxon>Auriscalpiaceae</taxon>
        <taxon>Artomyces</taxon>
    </lineage>
</organism>
<dbReference type="Proteomes" id="UP000814140">
    <property type="component" value="Unassembled WGS sequence"/>
</dbReference>
<comment type="caution">
    <text evidence="1">The sequence shown here is derived from an EMBL/GenBank/DDBJ whole genome shotgun (WGS) entry which is preliminary data.</text>
</comment>
<accession>A0ACB8TLK0</accession>
<reference evidence="1" key="2">
    <citation type="journal article" date="2022" name="New Phytol.">
        <title>Evolutionary transition to the ectomycorrhizal habit in the genomes of a hyperdiverse lineage of mushroom-forming fungi.</title>
        <authorList>
            <person name="Looney B."/>
            <person name="Miyauchi S."/>
            <person name="Morin E."/>
            <person name="Drula E."/>
            <person name="Courty P.E."/>
            <person name="Kohler A."/>
            <person name="Kuo A."/>
            <person name="LaButti K."/>
            <person name="Pangilinan J."/>
            <person name="Lipzen A."/>
            <person name="Riley R."/>
            <person name="Andreopoulos W."/>
            <person name="He G."/>
            <person name="Johnson J."/>
            <person name="Nolan M."/>
            <person name="Tritt A."/>
            <person name="Barry K.W."/>
            <person name="Grigoriev I.V."/>
            <person name="Nagy L.G."/>
            <person name="Hibbett D."/>
            <person name="Henrissat B."/>
            <person name="Matheny P.B."/>
            <person name="Labbe J."/>
            <person name="Martin F.M."/>
        </authorList>
    </citation>
    <scope>NUCLEOTIDE SEQUENCE</scope>
    <source>
        <strain evidence="1">HHB10654</strain>
    </source>
</reference>
<dbReference type="EMBL" id="MU277187">
    <property type="protein sequence ID" value="KAI0069312.1"/>
    <property type="molecule type" value="Genomic_DNA"/>
</dbReference>
<name>A0ACB8TLK0_9AGAM</name>
<sequence length="322" mass="32843">MFKLAFISTFALGCTSAVKAQAPSVAQLVASLRQAPTEVDRMNLLQDSDLLFNFLAPPSGVTTGSGGHTVAATSGNFPGVVGNGVSMTIGFLGPCGMNTPHTHPRATEINFSLNTTLRGGVLVENGARFIDVEIAPGSATVFPQGAIHFEMNPSCEPAMFVAGFNNEDPGVQQVGQRYFGLPPDIVGAALGGLGVTEILGLESKIPDNVAYGVDECLQRCGITRGNQPTAQLQPVDAGNSPSGISSVPAAASSTVRPVSSSAKPASSSARPAPSSSAPAPSSILSRRPIGIPIATSDSAPFGARAVETNVAAPEVTSFKIRA</sequence>
<evidence type="ECO:0000313" key="1">
    <source>
        <dbReference type="EMBL" id="KAI0069312.1"/>
    </source>
</evidence>
<proteinExistence type="predicted"/>
<evidence type="ECO:0000313" key="2">
    <source>
        <dbReference type="Proteomes" id="UP000814140"/>
    </source>
</evidence>
<gene>
    <name evidence="1" type="ORF">BV25DRAFT_123651</name>
</gene>
<protein>
    <submittedName>
        <fullName evidence="1">RmlC-like cupin</fullName>
    </submittedName>
</protein>
<reference evidence="1" key="1">
    <citation type="submission" date="2021-03" db="EMBL/GenBank/DDBJ databases">
        <authorList>
            <consortium name="DOE Joint Genome Institute"/>
            <person name="Ahrendt S."/>
            <person name="Looney B.P."/>
            <person name="Miyauchi S."/>
            <person name="Morin E."/>
            <person name="Drula E."/>
            <person name="Courty P.E."/>
            <person name="Chicoki N."/>
            <person name="Fauchery L."/>
            <person name="Kohler A."/>
            <person name="Kuo A."/>
            <person name="Labutti K."/>
            <person name="Pangilinan J."/>
            <person name="Lipzen A."/>
            <person name="Riley R."/>
            <person name="Andreopoulos W."/>
            <person name="He G."/>
            <person name="Johnson J."/>
            <person name="Barry K.W."/>
            <person name="Grigoriev I.V."/>
            <person name="Nagy L."/>
            <person name="Hibbett D."/>
            <person name="Henrissat B."/>
            <person name="Matheny P.B."/>
            <person name="Labbe J."/>
            <person name="Martin F."/>
        </authorList>
    </citation>
    <scope>NUCLEOTIDE SEQUENCE</scope>
    <source>
        <strain evidence="1">HHB10654</strain>
    </source>
</reference>